<keyword evidence="2" id="KW-1133">Transmembrane helix</keyword>
<evidence type="ECO:0000313" key="3">
    <source>
        <dbReference type="EMBL" id="NVM96293.1"/>
    </source>
</evidence>
<evidence type="ECO:0000313" key="4">
    <source>
        <dbReference type="Proteomes" id="UP000543556"/>
    </source>
</evidence>
<keyword evidence="2" id="KW-0812">Transmembrane</keyword>
<keyword evidence="2" id="KW-0472">Membrane</keyword>
<feature type="compositionally biased region" description="Low complexity" evidence="1">
    <location>
        <begin position="99"/>
        <end position="110"/>
    </location>
</feature>
<dbReference type="RefSeq" id="WP_176636017.1">
    <property type="nucleotide sequence ID" value="NZ_JAAMFM010000028.1"/>
</dbReference>
<accession>A0A7Y7M112</accession>
<sequence>MDFTHLNYYLLVYSGTVALGLLMLALMVLSFLAVMSVVAVAYGLAGAARRITRAAVTARPVVSPVPALLRHSSRPVVVLAPRTPPAPHEAGANGAGHQAALNKAAPSKAA</sequence>
<feature type="transmembrane region" description="Helical" evidence="2">
    <location>
        <begin position="12"/>
        <end position="45"/>
    </location>
</feature>
<protein>
    <submittedName>
        <fullName evidence="3">Uncharacterized protein</fullName>
    </submittedName>
</protein>
<organism evidence="3 4">
    <name type="scientific">Arthrobacter wenxiniae</name>
    <dbReference type="NCBI Taxonomy" id="2713570"/>
    <lineage>
        <taxon>Bacteria</taxon>
        <taxon>Bacillati</taxon>
        <taxon>Actinomycetota</taxon>
        <taxon>Actinomycetes</taxon>
        <taxon>Micrococcales</taxon>
        <taxon>Micrococcaceae</taxon>
        <taxon>Arthrobacter</taxon>
    </lineage>
</organism>
<name>A0A7Y7M112_9MICC</name>
<dbReference type="EMBL" id="JAAMFM010000028">
    <property type="protein sequence ID" value="NVM96293.1"/>
    <property type="molecule type" value="Genomic_DNA"/>
</dbReference>
<comment type="caution">
    <text evidence="3">The sequence shown here is derived from an EMBL/GenBank/DDBJ whole genome shotgun (WGS) entry which is preliminary data.</text>
</comment>
<dbReference type="Proteomes" id="UP000543556">
    <property type="component" value="Unassembled WGS sequence"/>
</dbReference>
<dbReference type="AlphaFoldDB" id="A0A7Y7M112"/>
<gene>
    <name evidence="3" type="ORF">G6034_15545</name>
</gene>
<feature type="region of interest" description="Disordered" evidence="1">
    <location>
        <begin position="80"/>
        <end position="110"/>
    </location>
</feature>
<keyword evidence="4" id="KW-1185">Reference proteome</keyword>
<evidence type="ECO:0000256" key="1">
    <source>
        <dbReference type="SAM" id="MobiDB-lite"/>
    </source>
</evidence>
<reference evidence="3 4" key="1">
    <citation type="submission" date="2020-02" db="EMBL/GenBank/DDBJ databases">
        <title>Genome sequence of strain AETb3-4.</title>
        <authorList>
            <person name="Gao J."/>
            <person name="Zhang X."/>
        </authorList>
    </citation>
    <scope>NUCLEOTIDE SEQUENCE [LARGE SCALE GENOMIC DNA]</scope>
    <source>
        <strain evidence="3 4">AETb3-4</strain>
    </source>
</reference>
<evidence type="ECO:0000256" key="2">
    <source>
        <dbReference type="SAM" id="Phobius"/>
    </source>
</evidence>
<proteinExistence type="predicted"/>